<feature type="region of interest" description="Disordered" evidence="1">
    <location>
        <begin position="135"/>
        <end position="164"/>
    </location>
</feature>
<sequence length="164" mass="18357">MQERSPGDRRARRRHRCLALVLHQACGRSLGNRPGRNPADPGAEPSAWPHPRPGGRPDEDRPRRGHRRPAGCRRVRLRHRAAGGGRLHHDAQVSPQHLPGGRGYPGSGSARQVLRPARARGELLLLRRRRVARTDGLDGGAHPRRDHRSCRPARHEGRYRALEG</sequence>
<protein>
    <submittedName>
        <fullName evidence="2">Uncharacterized protein</fullName>
    </submittedName>
</protein>
<feature type="compositionally biased region" description="Basic and acidic residues" evidence="1">
    <location>
        <begin position="153"/>
        <end position="164"/>
    </location>
</feature>
<comment type="caution">
    <text evidence="2">The sequence shown here is derived from an EMBL/GenBank/DDBJ whole genome shotgun (WGS) entry which is preliminary data.</text>
</comment>
<feature type="compositionally biased region" description="Basic residues" evidence="1">
    <location>
        <begin position="63"/>
        <end position="81"/>
    </location>
</feature>
<gene>
    <name evidence="2" type="ORF">SDC9_187424</name>
</gene>
<evidence type="ECO:0000313" key="2">
    <source>
        <dbReference type="EMBL" id="MPN39890.1"/>
    </source>
</evidence>
<name>A0A645HM58_9ZZZZ</name>
<accession>A0A645HM58</accession>
<dbReference type="AlphaFoldDB" id="A0A645HM58"/>
<reference evidence="2" key="1">
    <citation type="submission" date="2019-08" db="EMBL/GenBank/DDBJ databases">
        <authorList>
            <person name="Kucharzyk K."/>
            <person name="Murdoch R.W."/>
            <person name="Higgins S."/>
            <person name="Loffler F."/>
        </authorList>
    </citation>
    <scope>NUCLEOTIDE SEQUENCE</scope>
</reference>
<evidence type="ECO:0000256" key="1">
    <source>
        <dbReference type="SAM" id="MobiDB-lite"/>
    </source>
</evidence>
<organism evidence="2">
    <name type="scientific">bioreactor metagenome</name>
    <dbReference type="NCBI Taxonomy" id="1076179"/>
    <lineage>
        <taxon>unclassified sequences</taxon>
        <taxon>metagenomes</taxon>
        <taxon>ecological metagenomes</taxon>
    </lineage>
</organism>
<feature type="compositionally biased region" description="Basic residues" evidence="1">
    <location>
        <begin position="142"/>
        <end position="152"/>
    </location>
</feature>
<feature type="region of interest" description="Disordered" evidence="1">
    <location>
        <begin position="25"/>
        <end position="116"/>
    </location>
</feature>
<proteinExistence type="predicted"/>
<dbReference type="EMBL" id="VSSQ01095985">
    <property type="protein sequence ID" value="MPN39890.1"/>
    <property type="molecule type" value="Genomic_DNA"/>
</dbReference>